<comment type="caution">
    <text evidence="2">The sequence shown here is derived from an EMBL/GenBank/DDBJ whole genome shotgun (WGS) entry which is preliminary data.</text>
</comment>
<dbReference type="Proteomes" id="UP001412067">
    <property type="component" value="Unassembled WGS sequence"/>
</dbReference>
<reference evidence="2 3" key="1">
    <citation type="journal article" date="2022" name="Nat. Plants">
        <title>Genomes of leafy and leafless Platanthera orchids illuminate the evolution of mycoheterotrophy.</title>
        <authorList>
            <person name="Li M.H."/>
            <person name="Liu K.W."/>
            <person name="Li Z."/>
            <person name="Lu H.C."/>
            <person name="Ye Q.L."/>
            <person name="Zhang D."/>
            <person name="Wang J.Y."/>
            <person name="Li Y.F."/>
            <person name="Zhong Z.M."/>
            <person name="Liu X."/>
            <person name="Yu X."/>
            <person name="Liu D.K."/>
            <person name="Tu X.D."/>
            <person name="Liu B."/>
            <person name="Hao Y."/>
            <person name="Liao X.Y."/>
            <person name="Jiang Y.T."/>
            <person name="Sun W.H."/>
            <person name="Chen J."/>
            <person name="Chen Y.Q."/>
            <person name="Ai Y."/>
            <person name="Zhai J.W."/>
            <person name="Wu S.S."/>
            <person name="Zhou Z."/>
            <person name="Hsiao Y.Y."/>
            <person name="Wu W.L."/>
            <person name="Chen Y.Y."/>
            <person name="Lin Y.F."/>
            <person name="Hsu J.L."/>
            <person name="Li C.Y."/>
            <person name="Wang Z.W."/>
            <person name="Zhao X."/>
            <person name="Zhong W.Y."/>
            <person name="Ma X.K."/>
            <person name="Ma L."/>
            <person name="Huang J."/>
            <person name="Chen G.Z."/>
            <person name="Huang M.Z."/>
            <person name="Huang L."/>
            <person name="Peng D.H."/>
            <person name="Luo Y.B."/>
            <person name="Zou S.Q."/>
            <person name="Chen S.P."/>
            <person name="Lan S."/>
            <person name="Tsai W.C."/>
            <person name="Van de Peer Y."/>
            <person name="Liu Z.J."/>
        </authorList>
    </citation>
    <scope>NUCLEOTIDE SEQUENCE [LARGE SCALE GENOMIC DNA]</scope>
    <source>
        <strain evidence="2">Lor288</strain>
    </source>
</reference>
<accession>A0ABR2M5S1</accession>
<keyword evidence="3" id="KW-1185">Reference proteome</keyword>
<name>A0ABR2M5S1_9ASPA</name>
<sequence>MFSVVVATGHHSCTPNTINDPPESFDERVMSDGEHVDVEVNKGPATHDDTSTVSKKRRKLKNKSVSSVLEDLTESSKTISRCIQEPPPKASSEFSIQRALNKLAMYPEVIADEDFNDFVITYFMDKSHRETFLCLPDSQNVKWLRNRFVRGG</sequence>
<gene>
    <name evidence="2" type="ORF">KSP40_PGU017716</name>
</gene>
<organism evidence="2 3">
    <name type="scientific">Platanthera guangdongensis</name>
    <dbReference type="NCBI Taxonomy" id="2320717"/>
    <lineage>
        <taxon>Eukaryota</taxon>
        <taxon>Viridiplantae</taxon>
        <taxon>Streptophyta</taxon>
        <taxon>Embryophyta</taxon>
        <taxon>Tracheophyta</taxon>
        <taxon>Spermatophyta</taxon>
        <taxon>Magnoliopsida</taxon>
        <taxon>Liliopsida</taxon>
        <taxon>Asparagales</taxon>
        <taxon>Orchidaceae</taxon>
        <taxon>Orchidoideae</taxon>
        <taxon>Orchideae</taxon>
        <taxon>Orchidinae</taxon>
        <taxon>Platanthera</taxon>
    </lineage>
</organism>
<proteinExistence type="predicted"/>
<feature type="region of interest" description="Disordered" evidence="1">
    <location>
        <begin position="1"/>
        <end position="21"/>
    </location>
</feature>
<dbReference type="EMBL" id="JBBWWR010000011">
    <property type="protein sequence ID" value="KAK8959398.1"/>
    <property type="molecule type" value="Genomic_DNA"/>
</dbReference>
<evidence type="ECO:0000256" key="1">
    <source>
        <dbReference type="SAM" id="MobiDB-lite"/>
    </source>
</evidence>
<evidence type="ECO:0000313" key="3">
    <source>
        <dbReference type="Proteomes" id="UP001412067"/>
    </source>
</evidence>
<protein>
    <submittedName>
        <fullName evidence="2">Uncharacterized protein</fullName>
    </submittedName>
</protein>
<evidence type="ECO:0000313" key="2">
    <source>
        <dbReference type="EMBL" id="KAK8959398.1"/>
    </source>
</evidence>